<sequence>MEQVAPKAGEPGGGADVPLEQVRQITYNTIYANNVAVGSPNSALTTNHGVQPGDLPALIDALRGEGLPESDVEMIREEIEASGGEAPATRLQRVRDNLLSKGGEVIGGVSVSVLTALMKGYFGIE</sequence>
<evidence type="ECO:0000313" key="2">
    <source>
        <dbReference type="Proteomes" id="UP000009235"/>
    </source>
</evidence>
<accession>F6ESA5</accession>
<dbReference type="HOGENOM" id="CLU_1987975_0_0_11"/>
<dbReference type="EMBL" id="CP002787">
    <property type="protein sequence ID" value="AEF43026.1"/>
    <property type="molecule type" value="Genomic_DNA"/>
</dbReference>
<dbReference type="KEGG" id="asd:AS9A_P10009"/>
<dbReference type="AlphaFoldDB" id="F6ESA5"/>
<keyword evidence="2" id="KW-1185">Reference proteome</keyword>
<reference evidence="1 2" key="1">
    <citation type="journal article" date="2011" name="J. Bacteriol.">
        <title>Complete genome sequence of Amycolicicoccus subflavus DQS3-9A1T, an actinomycete isolated from crude oil-polluted soil.</title>
        <authorList>
            <person name="Cai M."/>
            <person name="Chen W.M."/>
            <person name="Nie Y."/>
            <person name="Chi C.Q."/>
            <person name="Wang Y.N."/>
            <person name="Tang Y.Q."/>
            <person name="Li G.Y."/>
            <person name="Wu X.L."/>
        </authorList>
    </citation>
    <scope>NUCLEOTIDE SEQUENCE [LARGE SCALE GENOMIC DNA]</scope>
    <source>
        <strain evidence="2">DSM 45089 / DQS3-9A1</strain>
        <plasmid evidence="1 2">pAS9A-1</plasmid>
    </source>
</reference>
<organism evidence="1 2">
    <name type="scientific">Hoyosella subflava (strain DSM 45089 / JCM 17490 / NBRC 109087 / DQS3-9A1)</name>
    <name type="common">Amycolicicoccus subflavus</name>
    <dbReference type="NCBI Taxonomy" id="443218"/>
    <lineage>
        <taxon>Bacteria</taxon>
        <taxon>Bacillati</taxon>
        <taxon>Actinomycetota</taxon>
        <taxon>Actinomycetes</taxon>
        <taxon>Mycobacteriales</taxon>
        <taxon>Hoyosellaceae</taxon>
        <taxon>Hoyosella</taxon>
    </lineage>
</organism>
<protein>
    <submittedName>
        <fullName evidence="1">Uncharacterized protein</fullName>
    </submittedName>
</protein>
<proteinExistence type="predicted"/>
<name>F6ESA5_HOYSD</name>
<dbReference type="Proteomes" id="UP000009235">
    <property type="component" value="Plasmid pAS9A-1"/>
</dbReference>
<dbReference type="RefSeq" id="WP_013798033.1">
    <property type="nucleotide sequence ID" value="NC_015560.1"/>
</dbReference>
<keyword evidence="1" id="KW-0614">Plasmid</keyword>
<evidence type="ECO:0000313" key="1">
    <source>
        <dbReference type="EMBL" id="AEF43026.1"/>
    </source>
</evidence>
<gene>
    <name evidence="1" type="ordered locus">AS9A_P10009</name>
</gene>
<geneLocation type="plasmid" evidence="1 2">
    <name>pAS9A-1</name>
</geneLocation>